<reference evidence="2 3" key="1">
    <citation type="submission" date="2015-07" db="EMBL/GenBank/DDBJ databases">
        <title>Comparative genomics of the Sigatoka disease complex on banana suggests a link between parallel evolutionary changes in Pseudocercospora fijiensis and Pseudocercospora eumusae and increased virulence on the banana host.</title>
        <authorList>
            <person name="Chang T.-C."/>
            <person name="Salvucci A."/>
            <person name="Crous P.W."/>
            <person name="Stergiopoulos I."/>
        </authorList>
    </citation>
    <scope>NUCLEOTIDE SEQUENCE [LARGE SCALE GENOMIC DNA]</scope>
    <source>
        <strain evidence="2 3">CBS 116634</strain>
    </source>
</reference>
<evidence type="ECO:0000256" key="1">
    <source>
        <dbReference type="SAM" id="Phobius"/>
    </source>
</evidence>
<keyword evidence="1" id="KW-0472">Membrane</keyword>
<keyword evidence="1" id="KW-0812">Transmembrane</keyword>
<keyword evidence="3" id="KW-1185">Reference proteome</keyword>
<name>A0A139IDQ0_9PEZI</name>
<dbReference type="AlphaFoldDB" id="A0A139IDQ0"/>
<dbReference type="PANTHER" id="PTHR39336">
    <property type="entry name" value="PYRIDOXAMINE PHOSPHATE OXIDASE FAMILY PROTEIN (AFU_ORTHOLOGUE AFUA_6G11440)"/>
    <property type="match status" value="1"/>
</dbReference>
<dbReference type="Proteomes" id="UP000073492">
    <property type="component" value="Unassembled WGS sequence"/>
</dbReference>
<organism evidence="2 3">
    <name type="scientific">Pseudocercospora musae</name>
    <dbReference type="NCBI Taxonomy" id="113226"/>
    <lineage>
        <taxon>Eukaryota</taxon>
        <taxon>Fungi</taxon>
        <taxon>Dikarya</taxon>
        <taxon>Ascomycota</taxon>
        <taxon>Pezizomycotina</taxon>
        <taxon>Dothideomycetes</taxon>
        <taxon>Dothideomycetidae</taxon>
        <taxon>Mycosphaerellales</taxon>
        <taxon>Mycosphaerellaceae</taxon>
        <taxon>Pseudocercospora</taxon>
    </lineage>
</organism>
<dbReference type="PANTHER" id="PTHR39336:SF1">
    <property type="entry name" value="PYRIDOXAMINE PHOSPHATE OXIDASE FAMILY PROTEIN (AFU_ORTHOLOGUE AFUA_6G11440)"/>
    <property type="match status" value="1"/>
</dbReference>
<gene>
    <name evidence="2" type="ORF">AC579_5398</name>
</gene>
<dbReference type="OrthoDB" id="10265871at2759"/>
<protein>
    <submittedName>
        <fullName evidence="2">Uncharacterized protein</fullName>
    </submittedName>
</protein>
<accession>A0A139IDQ0</accession>
<keyword evidence="1" id="KW-1133">Transmembrane helix</keyword>
<dbReference type="EMBL" id="LFZO01000137">
    <property type="protein sequence ID" value="KXT12883.1"/>
    <property type="molecule type" value="Genomic_DNA"/>
</dbReference>
<proteinExistence type="predicted"/>
<evidence type="ECO:0000313" key="3">
    <source>
        <dbReference type="Proteomes" id="UP000073492"/>
    </source>
</evidence>
<sequence>MFCGFEKAPRIMRWFCKGRVVETDHPDFAMWLERMGKNEYASTRAIILLDVWKVQTSCGFAVPLLTYIHDPEKGTRGSVQERKTLENFAIKSIPYPIEMGQYRVKHNARSLDGLPGLRKAMKTKGENILVQQLFLKAKHTLRHWNSMLIGVLLALILAALLELLPTLRTRQMPWSTASLYASRRRE</sequence>
<comment type="caution">
    <text evidence="2">The sequence shown here is derived from an EMBL/GenBank/DDBJ whole genome shotgun (WGS) entry which is preliminary data.</text>
</comment>
<feature type="transmembrane region" description="Helical" evidence="1">
    <location>
        <begin position="144"/>
        <end position="164"/>
    </location>
</feature>
<evidence type="ECO:0000313" key="2">
    <source>
        <dbReference type="EMBL" id="KXT12883.1"/>
    </source>
</evidence>